<dbReference type="GO" id="GO:0003677">
    <property type="term" value="F:DNA binding"/>
    <property type="evidence" value="ECO:0007669"/>
    <property type="project" value="InterPro"/>
</dbReference>
<dbReference type="SUPFAM" id="SSF50129">
    <property type="entry name" value="GroES-like"/>
    <property type="match status" value="1"/>
</dbReference>
<proteinExistence type="predicted"/>
<reference evidence="6" key="1">
    <citation type="submission" date="2023-06" db="EMBL/GenBank/DDBJ databases">
        <title>Black Yeasts Isolated from many extreme environments.</title>
        <authorList>
            <person name="Coleine C."/>
            <person name="Stajich J.E."/>
            <person name="Selbmann L."/>
        </authorList>
    </citation>
    <scope>NUCLEOTIDE SEQUENCE</scope>
    <source>
        <strain evidence="6">CCFEE 5200</strain>
    </source>
</reference>
<name>A0AAN6KFV6_9PEZI</name>
<dbReference type="GO" id="GO:0016491">
    <property type="term" value="F:oxidoreductase activity"/>
    <property type="evidence" value="ECO:0007669"/>
    <property type="project" value="InterPro"/>
</dbReference>
<keyword evidence="2" id="KW-0539">Nucleus</keyword>
<dbReference type="GO" id="GO:0008270">
    <property type="term" value="F:zinc ion binding"/>
    <property type="evidence" value="ECO:0007669"/>
    <property type="project" value="InterPro"/>
</dbReference>
<dbReference type="SMART" id="SM00829">
    <property type="entry name" value="PKS_ER"/>
    <property type="match status" value="1"/>
</dbReference>
<dbReference type="Pfam" id="PF00172">
    <property type="entry name" value="Zn_clus"/>
    <property type="match status" value="1"/>
</dbReference>
<dbReference type="GO" id="GO:0016831">
    <property type="term" value="F:carboxy-lyase activity"/>
    <property type="evidence" value="ECO:0007669"/>
    <property type="project" value="TreeGrafter"/>
</dbReference>
<evidence type="ECO:0000313" key="7">
    <source>
        <dbReference type="Proteomes" id="UP001175353"/>
    </source>
</evidence>
<dbReference type="EMBL" id="JAUJLE010000118">
    <property type="protein sequence ID" value="KAK0980276.1"/>
    <property type="molecule type" value="Genomic_DNA"/>
</dbReference>
<dbReference type="PANTHER" id="PTHR43374:SF1">
    <property type="entry name" value="FLAVIN PRENYLTRANSFERASE PAD1, MITOCHONDRIAL"/>
    <property type="match status" value="1"/>
</dbReference>
<dbReference type="InterPro" id="IPR007219">
    <property type="entry name" value="XnlR_reg_dom"/>
</dbReference>
<dbReference type="InterPro" id="IPR004507">
    <property type="entry name" value="UbiX-like"/>
</dbReference>
<dbReference type="PANTHER" id="PTHR43374">
    <property type="entry name" value="FLAVIN PRENYLTRANSFERASE"/>
    <property type="match status" value="1"/>
</dbReference>
<dbReference type="Pfam" id="PF08240">
    <property type="entry name" value="ADH_N"/>
    <property type="match status" value="1"/>
</dbReference>
<feature type="region of interest" description="Disordered" evidence="4">
    <location>
        <begin position="1"/>
        <end position="40"/>
    </location>
</feature>
<dbReference type="GO" id="GO:0000981">
    <property type="term" value="F:DNA-binding transcription factor activity, RNA polymerase II-specific"/>
    <property type="evidence" value="ECO:0007669"/>
    <property type="project" value="InterPro"/>
</dbReference>
<feature type="domain" description="Zn(2)-C6 fungal-type" evidence="5">
    <location>
        <begin position="53"/>
        <end position="84"/>
    </location>
</feature>
<dbReference type="InterPro" id="IPR013154">
    <property type="entry name" value="ADH-like_N"/>
</dbReference>
<dbReference type="AlphaFoldDB" id="A0AAN6KFV6"/>
<dbReference type="CDD" id="cd00067">
    <property type="entry name" value="GAL4"/>
    <property type="match status" value="1"/>
</dbReference>
<evidence type="ECO:0000256" key="4">
    <source>
        <dbReference type="SAM" id="MobiDB-lite"/>
    </source>
</evidence>
<dbReference type="Gene3D" id="3.90.180.10">
    <property type="entry name" value="Medium-chain alcohol dehydrogenases, catalytic domain"/>
    <property type="match status" value="1"/>
</dbReference>
<dbReference type="InterPro" id="IPR036291">
    <property type="entry name" value="NAD(P)-bd_dom_sf"/>
</dbReference>
<dbReference type="InterPro" id="IPR020843">
    <property type="entry name" value="ER"/>
</dbReference>
<dbReference type="Gene3D" id="3.40.50.720">
    <property type="entry name" value="NAD(P)-binding Rossmann-like Domain"/>
    <property type="match status" value="1"/>
</dbReference>
<dbReference type="InterPro" id="IPR036864">
    <property type="entry name" value="Zn2-C6_fun-type_DNA-bd_sf"/>
</dbReference>
<accession>A0AAN6KFV6</accession>
<keyword evidence="1" id="KW-0479">Metal-binding</keyword>
<evidence type="ECO:0000256" key="3">
    <source>
        <dbReference type="SAM" id="Coils"/>
    </source>
</evidence>
<dbReference type="PROSITE" id="PS00463">
    <property type="entry name" value="ZN2_CY6_FUNGAL_1"/>
    <property type="match status" value="1"/>
</dbReference>
<dbReference type="SMART" id="SM00066">
    <property type="entry name" value="GAL4"/>
    <property type="match status" value="1"/>
</dbReference>
<feature type="region of interest" description="Disordered" evidence="4">
    <location>
        <begin position="700"/>
        <end position="721"/>
    </location>
</feature>
<dbReference type="InterPro" id="IPR001138">
    <property type="entry name" value="Zn2Cys6_DnaBD"/>
</dbReference>
<dbReference type="PROSITE" id="PS50048">
    <property type="entry name" value="ZN2_CY6_FUNGAL_2"/>
    <property type="match status" value="1"/>
</dbReference>
<protein>
    <recommendedName>
        <fullName evidence="5">Zn(2)-C6 fungal-type domain-containing protein</fullName>
    </recommendedName>
</protein>
<evidence type="ECO:0000256" key="1">
    <source>
        <dbReference type="ARBA" id="ARBA00022723"/>
    </source>
</evidence>
<dbReference type="Pfam" id="PF04082">
    <property type="entry name" value="Fungal_trans"/>
    <property type="match status" value="1"/>
</dbReference>
<feature type="coiled-coil region" evidence="3">
    <location>
        <begin position="120"/>
        <end position="147"/>
    </location>
</feature>
<evidence type="ECO:0000256" key="2">
    <source>
        <dbReference type="ARBA" id="ARBA00023242"/>
    </source>
</evidence>
<dbReference type="SUPFAM" id="SSF57701">
    <property type="entry name" value="Zn2/Cys6 DNA-binding domain"/>
    <property type="match status" value="1"/>
</dbReference>
<sequence>MEHYPPPNEPVMDPQITGGISGSPYPAGAEPMPPQSDVDDFLRKKRKAREHKACYPCRQRKVRCDLSRPCRTCSDRDHPELCSYHPPSKRQNIEPSSHPMIKAEDGPADAGLVTLGRPEFDLLCSKLDRMESSIAELRRELNSNSASRAVRHASSASVGAISLNGDVPQRRPTHTDVHGIHTRNDAGEIVHLGGGSIPAMLYALGQGQGQSPEDKIKLQEFLGKSILPLFGLDNESATYPFVDLWGLPHGSLQRAQELAKALPNDAQCVQLFQCYRDLGWVIYPGVAEITQFEQDFTEFLVNRAATVGSLDGVTEQSIYGKTYHWLAVLFAVLGSGAQCSTLPRRERELTSQVYGTHSVYPRRTLADGVEKVCCSVESLRYTNFLSQPHLESIQALIVIGMVIANNMNAGTAWSLLGLTIRLAQGLGLHRDCPPAVATRIVLPRSKTWWAIMWQDSLLSMTYDRASTTADIVSSSMPMPQDIADVGDYHSTMFRLCKVGLDIVRDRATRLEPAEQYSRIILHRDKIAAILHDSAAYLRDSRLCTTTKETIESWGLYLHSSYALSELYRPAISPSAADSEIATAFRGPCLENLANTVESYLGLSNITAYAQQSWGAMHRALSSALLLGILGEHTRSERARRLIGQFVAVIGDIASSVDPQEISQPVQRGLLALSRLKIQEPGGVTTGGQYAGSGEAVPFSGGHAGNRTGREGEAAGGLPMPDHAALFTPANSSEQGKPSSSDVLIRVSHVALQFSSGSLFKLLPVLPFTSPPVPELEFSGTIVAAGNAAAADVRDIGTRVIAFCTIGDMILGRGALAEYVLVPSGNATRLQEDADMVAMAGVLGSGSTALKMLRVGGVRAGSRVLVNGASGSVGSVLVQLCKRRGVHVVGVASGGNEEMVRGLGADEFVDYRKHKPLPHFLASTYREHQFDFVLDCVGLQALYTNSPSYLKPDGAVINIGSMEGVGATLWNWTMNTWCPTCLGGIPRRYVMFPTSPIKDDALVLVKMVEEGELKVAVDSVFEMEDAIQAYERVSTRRARGRVVVKVQRD</sequence>
<dbReference type="CDD" id="cd08267">
    <property type="entry name" value="MDR1"/>
    <property type="match status" value="1"/>
</dbReference>
<dbReference type="Pfam" id="PF13602">
    <property type="entry name" value="ADH_zinc_N_2"/>
    <property type="match status" value="1"/>
</dbReference>
<keyword evidence="7" id="KW-1185">Reference proteome</keyword>
<organism evidence="6 7">
    <name type="scientific">Friedmanniomyces endolithicus</name>
    <dbReference type="NCBI Taxonomy" id="329885"/>
    <lineage>
        <taxon>Eukaryota</taxon>
        <taxon>Fungi</taxon>
        <taxon>Dikarya</taxon>
        <taxon>Ascomycota</taxon>
        <taxon>Pezizomycotina</taxon>
        <taxon>Dothideomycetes</taxon>
        <taxon>Dothideomycetidae</taxon>
        <taxon>Mycosphaerellales</taxon>
        <taxon>Teratosphaeriaceae</taxon>
        <taxon>Friedmanniomyces</taxon>
    </lineage>
</organism>
<dbReference type="Gene3D" id="4.10.240.10">
    <property type="entry name" value="Zn(2)-C6 fungal-type DNA-binding domain"/>
    <property type="match status" value="1"/>
</dbReference>
<keyword evidence="3" id="KW-0175">Coiled coil</keyword>
<dbReference type="SMART" id="SM00906">
    <property type="entry name" value="Fungal_trans"/>
    <property type="match status" value="1"/>
</dbReference>
<dbReference type="Proteomes" id="UP001175353">
    <property type="component" value="Unassembled WGS sequence"/>
</dbReference>
<evidence type="ECO:0000259" key="5">
    <source>
        <dbReference type="PROSITE" id="PS50048"/>
    </source>
</evidence>
<dbReference type="CDD" id="cd12148">
    <property type="entry name" value="fungal_TF_MHR"/>
    <property type="match status" value="1"/>
</dbReference>
<evidence type="ECO:0000313" key="6">
    <source>
        <dbReference type="EMBL" id="KAK0980276.1"/>
    </source>
</evidence>
<gene>
    <name evidence="6" type="ORF">LTR91_012351</name>
</gene>
<dbReference type="InterPro" id="IPR011032">
    <property type="entry name" value="GroES-like_sf"/>
</dbReference>
<comment type="caution">
    <text evidence="6">The sequence shown here is derived from an EMBL/GenBank/DDBJ whole genome shotgun (WGS) entry which is preliminary data.</text>
</comment>
<dbReference type="GO" id="GO:0006351">
    <property type="term" value="P:DNA-templated transcription"/>
    <property type="evidence" value="ECO:0007669"/>
    <property type="project" value="InterPro"/>
</dbReference>
<dbReference type="SUPFAM" id="SSF51735">
    <property type="entry name" value="NAD(P)-binding Rossmann-fold domains"/>
    <property type="match status" value="1"/>
</dbReference>